<dbReference type="GO" id="GO:0003677">
    <property type="term" value="F:DNA binding"/>
    <property type="evidence" value="ECO:0007669"/>
    <property type="project" value="UniProtKB-KW"/>
</dbReference>
<keyword evidence="3" id="KW-0547">Nucleotide-binding</keyword>
<dbReference type="GO" id="GO:0016818">
    <property type="term" value="F:hydrolase activity, acting on acid anhydrides, in phosphorus-containing anhydrides"/>
    <property type="evidence" value="ECO:0007669"/>
    <property type="project" value="InterPro"/>
</dbReference>
<dbReference type="Gene3D" id="3.40.50.300">
    <property type="entry name" value="P-loop containing nucleotide triphosphate hydrolases"/>
    <property type="match status" value="2"/>
</dbReference>
<keyword evidence="12" id="KW-0413">Isomerase</keyword>
<dbReference type="GO" id="GO:0051539">
    <property type="term" value="F:4 iron, 4 sulfur cluster binding"/>
    <property type="evidence" value="ECO:0007669"/>
    <property type="project" value="UniProtKB-KW"/>
</dbReference>
<dbReference type="OrthoDB" id="27512at2157"/>
<comment type="caution">
    <text evidence="16">The sequence shown here is derived from an EMBL/GenBank/DDBJ whole genome shotgun (WGS) entry which is preliminary data.</text>
</comment>
<evidence type="ECO:0000256" key="8">
    <source>
        <dbReference type="ARBA" id="ARBA00023004"/>
    </source>
</evidence>
<evidence type="ECO:0000256" key="3">
    <source>
        <dbReference type="ARBA" id="ARBA00022741"/>
    </source>
</evidence>
<dbReference type="SMART" id="SM00488">
    <property type="entry name" value="DEXDc2"/>
    <property type="match status" value="1"/>
</dbReference>
<dbReference type="InParanoid" id="M0MDL7"/>
<dbReference type="InterPro" id="IPR027417">
    <property type="entry name" value="P-loop_NTPase"/>
</dbReference>
<dbReference type="Proteomes" id="UP000011669">
    <property type="component" value="Unassembled WGS sequence"/>
</dbReference>
<keyword evidence="2" id="KW-0479">Metal-binding</keyword>
<evidence type="ECO:0000256" key="1">
    <source>
        <dbReference type="ARBA" id="ARBA00022485"/>
    </source>
</evidence>
<evidence type="ECO:0000259" key="15">
    <source>
        <dbReference type="PROSITE" id="PS51193"/>
    </source>
</evidence>
<evidence type="ECO:0000256" key="13">
    <source>
        <dbReference type="SAM" id="Coils"/>
    </source>
</evidence>
<evidence type="ECO:0000256" key="4">
    <source>
        <dbReference type="ARBA" id="ARBA00022763"/>
    </source>
</evidence>
<dbReference type="SUPFAM" id="SSF52540">
    <property type="entry name" value="P-loop containing nucleoside triphosphate hydrolases"/>
    <property type="match status" value="2"/>
</dbReference>
<accession>M0MDL7</accession>
<dbReference type="Pfam" id="PF06733">
    <property type="entry name" value="DEAD_2"/>
    <property type="match status" value="1"/>
</dbReference>
<dbReference type="InterPro" id="IPR006555">
    <property type="entry name" value="ATP-dep_Helicase_C"/>
</dbReference>
<evidence type="ECO:0000313" key="16">
    <source>
        <dbReference type="EMBL" id="EMA42769.1"/>
    </source>
</evidence>
<dbReference type="GO" id="GO:0005524">
    <property type="term" value="F:ATP binding"/>
    <property type="evidence" value="ECO:0007669"/>
    <property type="project" value="UniProtKB-KW"/>
</dbReference>
<evidence type="ECO:0000256" key="10">
    <source>
        <dbReference type="ARBA" id="ARBA00023125"/>
    </source>
</evidence>
<dbReference type="Pfam" id="PF13307">
    <property type="entry name" value="Helicase_C_2"/>
    <property type="match status" value="1"/>
</dbReference>
<evidence type="ECO:0000256" key="9">
    <source>
        <dbReference type="ARBA" id="ARBA00023014"/>
    </source>
</evidence>
<dbReference type="GO" id="GO:0003678">
    <property type="term" value="F:DNA helicase activity"/>
    <property type="evidence" value="ECO:0007669"/>
    <property type="project" value="InterPro"/>
</dbReference>
<protein>
    <submittedName>
        <fullName evidence="16">DEAD_2 domain-containing protein</fullName>
    </submittedName>
</protein>
<reference evidence="16 17" key="1">
    <citation type="journal article" date="2014" name="PLoS Genet.">
        <title>Phylogenetically driven sequencing of extremely halophilic archaea reveals strategies for static and dynamic osmo-response.</title>
        <authorList>
            <person name="Becker E.A."/>
            <person name="Seitzer P.M."/>
            <person name="Tritt A."/>
            <person name="Larsen D."/>
            <person name="Krusor M."/>
            <person name="Yao A.I."/>
            <person name="Wu D."/>
            <person name="Madern D."/>
            <person name="Eisen J.A."/>
            <person name="Darling A.E."/>
            <person name="Facciotti M.T."/>
        </authorList>
    </citation>
    <scope>NUCLEOTIDE SEQUENCE [LARGE SCALE GENOMIC DNA]</scope>
    <source>
        <strain evidence="16 17">DSM 5350</strain>
    </source>
</reference>
<keyword evidence="6" id="KW-0347">Helicase</keyword>
<dbReference type="EMBL" id="AOMD01000033">
    <property type="protein sequence ID" value="EMA42769.1"/>
    <property type="molecule type" value="Genomic_DNA"/>
</dbReference>
<evidence type="ECO:0000256" key="14">
    <source>
        <dbReference type="SAM" id="MobiDB-lite"/>
    </source>
</evidence>
<gene>
    <name evidence="16" type="ORF">C449_16543</name>
</gene>
<dbReference type="PANTHER" id="PTHR11472">
    <property type="entry name" value="DNA REPAIR DEAD HELICASE RAD3/XP-D SUBFAMILY MEMBER"/>
    <property type="match status" value="1"/>
</dbReference>
<keyword evidence="10" id="KW-0238">DNA-binding</keyword>
<evidence type="ECO:0000256" key="12">
    <source>
        <dbReference type="ARBA" id="ARBA00023235"/>
    </source>
</evidence>
<dbReference type="InterPro" id="IPR014013">
    <property type="entry name" value="Helic_SF1/SF2_ATP-bd_DinG/Rad3"/>
</dbReference>
<dbReference type="PANTHER" id="PTHR11472:SF34">
    <property type="entry name" value="REGULATOR OF TELOMERE ELONGATION HELICASE 1"/>
    <property type="match status" value="1"/>
</dbReference>
<evidence type="ECO:0000256" key="5">
    <source>
        <dbReference type="ARBA" id="ARBA00022801"/>
    </source>
</evidence>
<dbReference type="SMART" id="SM00491">
    <property type="entry name" value="HELICc2"/>
    <property type="match status" value="1"/>
</dbReference>
<dbReference type="PATRIC" id="fig|1227455.4.peg.3369"/>
<feature type="domain" description="Helicase ATP-binding" evidence="15">
    <location>
        <begin position="7"/>
        <end position="319"/>
    </location>
</feature>
<dbReference type="GO" id="GO:0006281">
    <property type="term" value="P:DNA repair"/>
    <property type="evidence" value="ECO:0007669"/>
    <property type="project" value="UniProtKB-KW"/>
</dbReference>
<keyword evidence="8" id="KW-0408">Iron</keyword>
<evidence type="ECO:0000256" key="2">
    <source>
        <dbReference type="ARBA" id="ARBA00022723"/>
    </source>
</evidence>
<keyword evidence="1" id="KW-0004">4Fe-4S</keyword>
<dbReference type="InterPro" id="IPR014001">
    <property type="entry name" value="Helicase_ATP-bd"/>
</dbReference>
<keyword evidence="17" id="KW-1185">Reference proteome</keyword>
<feature type="coiled-coil region" evidence="13">
    <location>
        <begin position="117"/>
        <end position="176"/>
    </location>
</feature>
<keyword evidence="9" id="KW-0411">Iron-sulfur</keyword>
<feature type="region of interest" description="Disordered" evidence="14">
    <location>
        <begin position="411"/>
        <end position="446"/>
    </location>
</feature>
<dbReference type="InterPro" id="IPR006554">
    <property type="entry name" value="Helicase-like_DEXD_c2"/>
</dbReference>
<dbReference type="InterPro" id="IPR010614">
    <property type="entry name" value="RAD3-like_helicase_DEAD"/>
</dbReference>
<organism evidence="16 17">
    <name type="scientific">Halococcus saccharolyticus DSM 5350</name>
    <dbReference type="NCBI Taxonomy" id="1227455"/>
    <lineage>
        <taxon>Archaea</taxon>
        <taxon>Methanobacteriati</taxon>
        <taxon>Methanobacteriota</taxon>
        <taxon>Stenosarchaea group</taxon>
        <taxon>Halobacteria</taxon>
        <taxon>Halobacteriales</taxon>
        <taxon>Halococcaceae</taxon>
        <taxon>Halococcus</taxon>
    </lineage>
</organism>
<keyword evidence="5" id="KW-0378">Hydrolase</keyword>
<sequence>MAADSSPSLRFFPYESPYENQTAAIERIHDALGDERDVLFEGACGTGKTLSALVPALEFARGEDKTVVITTNVHQQMRQFVADARAINDHEPLKAAVFKGKAAMCHIDVDYEECQVLRDSTKDLVDAEEDLAELEAREDDLLAASQAGDDDATEARSAVMDELESVESEVDDLRGESICEHYYNNLTADTDAFYAWLASDVRTPEEIYEYAEGENLCGYELLKEGMEAMDLVVCNYHHLLDPTIREQFFRWLGRDPEDVIAVFDEAHNVESAAREHATRTLTETTLDSALAELDDAGDPRADQANNVVGAFRRALVATYDEQLGFGERERIDEDWEDLAIANPEGRDDLTLAFLDAYTGQGIDADVEAGLALGAALDREYDRAYRNGETQVRKECQTLQTLRFVESWLADGGKRAGGARSSSGERSESDGTSGGRHPVVSVREGPDGVYGRAESFASIPSDVTEPLFSSLHASVLMSATLRPFEVLEDVLGLDDPETMAYGLTFPEERRRTFAVDTPALFASERDDPAVQESVAGTVRDAIRFTPGNTLLFFPSYAEAERYHDRIAAGTAATTYLDEPGEAVESLRERFAADADGALFTSLWGTLTEGVSFDGDDANTVLVVGVPYPHLDDRLEAVEDAYDAAFDDASGWEYAVEIPTIRKTRQALGRVLRSPEEIGVRALLDARYTQRGHEEMGKYSVRDSFPAEERAELVDVAPGKLKYAMLNFYTDHDAYDGDPPTP</sequence>
<dbReference type="InterPro" id="IPR045028">
    <property type="entry name" value="DinG/Rad3-like"/>
</dbReference>
<keyword evidence="7" id="KW-0067">ATP-binding</keyword>
<dbReference type="RefSeq" id="WP_006079165.1">
    <property type="nucleotide sequence ID" value="NZ_AOMD01000033.1"/>
</dbReference>
<dbReference type="PROSITE" id="PS51193">
    <property type="entry name" value="HELICASE_ATP_BIND_2"/>
    <property type="match status" value="1"/>
</dbReference>
<dbReference type="AlphaFoldDB" id="M0MDL7"/>
<keyword evidence="13" id="KW-0175">Coiled coil</keyword>
<keyword evidence="4" id="KW-0227">DNA damage</keyword>
<dbReference type="GO" id="GO:0046872">
    <property type="term" value="F:metal ion binding"/>
    <property type="evidence" value="ECO:0007669"/>
    <property type="project" value="UniProtKB-KW"/>
</dbReference>
<proteinExistence type="predicted"/>
<dbReference type="STRING" id="1227455.C449_16543"/>
<evidence type="ECO:0000313" key="17">
    <source>
        <dbReference type="Proteomes" id="UP000011669"/>
    </source>
</evidence>
<evidence type="ECO:0000256" key="7">
    <source>
        <dbReference type="ARBA" id="ARBA00022840"/>
    </source>
</evidence>
<evidence type="ECO:0000256" key="6">
    <source>
        <dbReference type="ARBA" id="ARBA00022806"/>
    </source>
</evidence>
<keyword evidence="11" id="KW-0234">DNA repair</keyword>
<name>M0MDL7_9EURY</name>
<evidence type="ECO:0000256" key="11">
    <source>
        <dbReference type="ARBA" id="ARBA00023204"/>
    </source>
</evidence>
<dbReference type="SMART" id="SM00487">
    <property type="entry name" value="DEXDc"/>
    <property type="match status" value="1"/>
</dbReference>